<dbReference type="GO" id="GO:0008270">
    <property type="term" value="F:zinc ion binding"/>
    <property type="evidence" value="ECO:0007669"/>
    <property type="project" value="UniProtKB-KW"/>
</dbReference>
<feature type="compositionally biased region" description="Acidic residues" evidence="6">
    <location>
        <begin position="228"/>
        <end position="239"/>
    </location>
</feature>
<comment type="caution">
    <text evidence="8">The sequence shown here is derived from an EMBL/GenBank/DDBJ whole genome shotgun (WGS) entry which is preliminary data.</text>
</comment>
<evidence type="ECO:0000259" key="7">
    <source>
        <dbReference type="Pfam" id="PF08646"/>
    </source>
</evidence>
<feature type="domain" description="Replication factor A C-terminal" evidence="7">
    <location>
        <begin position="10"/>
        <end position="120"/>
    </location>
</feature>
<dbReference type="EMBL" id="CACSLK010014277">
    <property type="protein sequence ID" value="CAA0816526.1"/>
    <property type="molecule type" value="Genomic_DNA"/>
</dbReference>
<evidence type="ECO:0000256" key="6">
    <source>
        <dbReference type="SAM" id="MobiDB-lite"/>
    </source>
</evidence>
<dbReference type="AlphaFoldDB" id="A0A9N7MX57"/>
<evidence type="ECO:0000256" key="4">
    <source>
        <dbReference type="ARBA" id="ARBA00022833"/>
    </source>
</evidence>
<evidence type="ECO:0000256" key="3">
    <source>
        <dbReference type="ARBA" id="ARBA00022771"/>
    </source>
</evidence>
<dbReference type="InterPro" id="IPR013955">
    <property type="entry name" value="Rep_factor-A_C"/>
</dbReference>
<evidence type="ECO:0000256" key="2">
    <source>
        <dbReference type="ARBA" id="ARBA00022723"/>
    </source>
</evidence>
<name>A0A9N7MX57_STRHE</name>
<organism evidence="8 9">
    <name type="scientific">Striga hermonthica</name>
    <name type="common">Purple witchweed</name>
    <name type="synonym">Buchnera hermonthica</name>
    <dbReference type="NCBI Taxonomy" id="68872"/>
    <lineage>
        <taxon>Eukaryota</taxon>
        <taxon>Viridiplantae</taxon>
        <taxon>Streptophyta</taxon>
        <taxon>Embryophyta</taxon>
        <taxon>Tracheophyta</taxon>
        <taxon>Spermatophyta</taxon>
        <taxon>Magnoliopsida</taxon>
        <taxon>eudicotyledons</taxon>
        <taxon>Gunneridae</taxon>
        <taxon>Pentapetalae</taxon>
        <taxon>asterids</taxon>
        <taxon>lamiids</taxon>
        <taxon>Lamiales</taxon>
        <taxon>Orobanchaceae</taxon>
        <taxon>Buchnereae</taxon>
        <taxon>Striga</taxon>
    </lineage>
</organism>
<keyword evidence="9" id="KW-1185">Reference proteome</keyword>
<keyword evidence="2" id="KW-0479">Metal-binding</keyword>
<evidence type="ECO:0000256" key="1">
    <source>
        <dbReference type="ARBA" id="ARBA00005690"/>
    </source>
</evidence>
<dbReference type="InterPro" id="IPR047192">
    <property type="entry name" value="Euk_RPA1_DBD_C"/>
</dbReference>
<feature type="region of interest" description="Disordered" evidence="6">
    <location>
        <begin position="170"/>
        <end position="197"/>
    </location>
</feature>
<reference evidence="8" key="1">
    <citation type="submission" date="2019-12" db="EMBL/GenBank/DDBJ databases">
        <authorList>
            <person name="Scholes J."/>
        </authorList>
    </citation>
    <scope>NUCLEOTIDE SEQUENCE</scope>
</reference>
<accession>A0A9N7MX57</accession>
<dbReference type="SUPFAM" id="SSF50249">
    <property type="entry name" value="Nucleic acid-binding proteins"/>
    <property type="match status" value="1"/>
</dbReference>
<keyword evidence="5" id="KW-0238">DNA-binding</keyword>
<dbReference type="InterPro" id="IPR012340">
    <property type="entry name" value="NA-bd_OB-fold"/>
</dbReference>
<evidence type="ECO:0000256" key="5">
    <source>
        <dbReference type="ARBA" id="ARBA00023125"/>
    </source>
</evidence>
<dbReference type="PANTHER" id="PTHR47165">
    <property type="entry name" value="OS03G0429900 PROTEIN"/>
    <property type="match status" value="1"/>
</dbReference>
<dbReference type="CDD" id="cd04476">
    <property type="entry name" value="RPA1_DBD_C"/>
    <property type="match status" value="1"/>
</dbReference>
<dbReference type="GO" id="GO:0003677">
    <property type="term" value="F:DNA binding"/>
    <property type="evidence" value="ECO:0007669"/>
    <property type="project" value="UniProtKB-KW"/>
</dbReference>
<dbReference type="OrthoDB" id="914072at2759"/>
<evidence type="ECO:0000313" key="9">
    <source>
        <dbReference type="Proteomes" id="UP001153555"/>
    </source>
</evidence>
<sequence length="239" mass="27261">MQETDVWVCATVVSIIDEWWYNSCRRCTSKMEEANGELNCSKCSHKFGIFRYKIHFGVQDTSAPATLIAWNNECEPIIGKPCDALRREIMQKNSNSIELPEEIDSMIHKSYLFKVRIRANRRKFGDGDAAFSVVRMIGDENLVSKYSQWVTDKEESDFLTLLQKEEAKGKDCNEEEEVSTPVKTRNGKEKVGDNSNAKRSLMDIIEDEAGFVAQSATAMKGKAKVTEQDDEMKDIFDEE</sequence>
<comment type="similarity">
    <text evidence="1">Belongs to the replication factor A protein 1 family.</text>
</comment>
<dbReference type="Proteomes" id="UP001153555">
    <property type="component" value="Unassembled WGS sequence"/>
</dbReference>
<keyword evidence="3" id="KW-0863">Zinc-finger</keyword>
<dbReference type="Pfam" id="PF08646">
    <property type="entry name" value="Rep_fac-A_C"/>
    <property type="match status" value="1"/>
</dbReference>
<keyword evidence="4" id="KW-0862">Zinc</keyword>
<evidence type="ECO:0000313" key="8">
    <source>
        <dbReference type="EMBL" id="CAA0816526.1"/>
    </source>
</evidence>
<feature type="region of interest" description="Disordered" evidence="6">
    <location>
        <begin position="217"/>
        <end position="239"/>
    </location>
</feature>
<dbReference type="Gene3D" id="2.40.50.140">
    <property type="entry name" value="Nucleic acid-binding proteins"/>
    <property type="match status" value="1"/>
</dbReference>
<dbReference type="PANTHER" id="PTHR47165:SF4">
    <property type="entry name" value="OS03G0429900 PROTEIN"/>
    <property type="match status" value="1"/>
</dbReference>
<proteinExistence type="inferred from homology"/>
<gene>
    <name evidence="8" type="ORF">SHERM_16392</name>
</gene>
<protein>
    <recommendedName>
        <fullName evidence="7">Replication factor A C-terminal domain-containing protein</fullName>
    </recommendedName>
</protein>